<dbReference type="InterPro" id="IPR009286">
    <property type="entry name" value="Ins_P5_2-kin"/>
</dbReference>
<evidence type="ECO:0000313" key="7">
    <source>
        <dbReference type="EnsemblPlants" id="QL02p009285:mrna"/>
    </source>
</evidence>
<dbReference type="GO" id="GO:0005634">
    <property type="term" value="C:nucleus"/>
    <property type="evidence" value="ECO:0007669"/>
    <property type="project" value="TreeGrafter"/>
</dbReference>
<dbReference type="GO" id="GO:0032958">
    <property type="term" value="P:inositol phosphate biosynthetic process"/>
    <property type="evidence" value="ECO:0007669"/>
    <property type="project" value="TreeGrafter"/>
</dbReference>
<dbReference type="InParanoid" id="A0A7N2KSW3"/>
<dbReference type="AlphaFoldDB" id="A0A7N2KSW3"/>
<dbReference type="GO" id="GO:0035299">
    <property type="term" value="F:inositol-1,3,4,5,6-pentakisphosphate 2-kinase activity"/>
    <property type="evidence" value="ECO:0007669"/>
    <property type="project" value="UniProtKB-EC"/>
</dbReference>
<comment type="catalytic activity">
    <reaction evidence="6">
        <text>1D-myo-inositol 1,3,4,5,6-pentakisphosphate + ATP = 1D-myo-inositol hexakisphosphate + ADP + H(+)</text>
        <dbReference type="Rhea" id="RHEA:20313"/>
        <dbReference type="ChEBI" id="CHEBI:15378"/>
        <dbReference type="ChEBI" id="CHEBI:30616"/>
        <dbReference type="ChEBI" id="CHEBI:57733"/>
        <dbReference type="ChEBI" id="CHEBI:58130"/>
        <dbReference type="ChEBI" id="CHEBI:456216"/>
        <dbReference type="EC" id="2.7.1.158"/>
    </reaction>
</comment>
<dbReference type="InterPro" id="IPR043001">
    <property type="entry name" value="IP5_2-K_N_lobe"/>
</dbReference>
<keyword evidence="4 6" id="KW-0418">Kinase</keyword>
<dbReference type="Gene3D" id="3.30.200.110">
    <property type="entry name" value="Inositol-pentakisphosphate 2-kinase, N-lobe"/>
    <property type="match status" value="1"/>
</dbReference>
<dbReference type="EnsemblPlants" id="QL02p009285:mrna">
    <property type="protein sequence ID" value="QL02p009285:mrna"/>
    <property type="gene ID" value="QL02p009285"/>
</dbReference>
<protein>
    <recommendedName>
        <fullName evidence="1 6">Inositol-pentakisphosphate 2-kinase</fullName>
        <ecNumber evidence="1 6">2.7.1.158</ecNumber>
    </recommendedName>
</protein>
<dbReference type="Pfam" id="PF06090">
    <property type="entry name" value="Ins_P5_2-kin"/>
    <property type="match status" value="2"/>
</dbReference>
<evidence type="ECO:0000256" key="6">
    <source>
        <dbReference type="RuleBase" id="RU364126"/>
    </source>
</evidence>
<proteinExistence type="predicted"/>
<dbReference type="Gramene" id="QL02p009285:mrna">
    <property type="protein sequence ID" value="QL02p009285:mrna"/>
    <property type="gene ID" value="QL02p009285"/>
</dbReference>
<comment type="domain">
    <text evidence="6">The EXKPK motif is conserved in inositol-pentakisphosphate 2-kinases of both family 1 and 2.</text>
</comment>
<dbReference type="PANTHER" id="PTHR14456:SF2">
    <property type="entry name" value="INOSITOL-PENTAKISPHOSPHATE 2-KINASE"/>
    <property type="match status" value="1"/>
</dbReference>
<dbReference type="GO" id="GO:0005524">
    <property type="term" value="F:ATP binding"/>
    <property type="evidence" value="ECO:0007669"/>
    <property type="project" value="UniProtKB-KW"/>
</dbReference>
<evidence type="ECO:0000256" key="2">
    <source>
        <dbReference type="ARBA" id="ARBA00022679"/>
    </source>
</evidence>
<evidence type="ECO:0000256" key="4">
    <source>
        <dbReference type="ARBA" id="ARBA00022777"/>
    </source>
</evidence>
<dbReference type="PANTHER" id="PTHR14456">
    <property type="entry name" value="INOSITOL POLYPHOSPHATE KINASE 1"/>
    <property type="match status" value="1"/>
</dbReference>
<dbReference type="EC" id="2.7.1.158" evidence="1 6"/>
<evidence type="ECO:0000256" key="5">
    <source>
        <dbReference type="ARBA" id="ARBA00022840"/>
    </source>
</evidence>
<accession>A0A7N2KSW3</accession>
<evidence type="ECO:0000313" key="8">
    <source>
        <dbReference type="Proteomes" id="UP000594261"/>
    </source>
</evidence>
<name>A0A7N2KSW3_QUELO</name>
<evidence type="ECO:0000256" key="1">
    <source>
        <dbReference type="ARBA" id="ARBA00012023"/>
    </source>
</evidence>
<sequence>MRVLVSREFLESIEKNVLCERPAWRVDAAKVDTDCDSALLMSDHSLFLISELSEHNPLDLFSKSEDKIHKAINDLFTTPQNNFRVFLNGSLIFGGLGGGADSTNVVTSEAFEDALKPVIRADSGLRTKNFLQLVSKTVCKSGILDQLLEVQKLDNFDIEGAIHAYYDIISESCPVCGELGEEEVSHRYTSLHSIPMDESLKIVKDYLVAATAKDCSL</sequence>
<reference evidence="7" key="2">
    <citation type="submission" date="2021-01" db="UniProtKB">
        <authorList>
            <consortium name="EnsemblPlants"/>
        </authorList>
    </citation>
    <scope>IDENTIFICATION</scope>
</reference>
<keyword evidence="5 6" id="KW-0067">ATP-binding</keyword>
<organism evidence="7 8">
    <name type="scientific">Quercus lobata</name>
    <name type="common">Valley oak</name>
    <dbReference type="NCBI Taxonomy" id="97700"/>
    <lineage>
        <taxon>Eukaryota</taxon>
        <taxon>Viridiplantae</taxon>
        <taxon>Streptophyta</taxon>
        <taxon>Embryophyta</taxon>
        <taxon>Tracheophyta</taxon>
        <taxon>Spermatophyta</taxon>
        <taxon>Magnoliopsida</taxon>
        <taxon>eudicotyledons</taxon>
        <taxon>Gunneridae</taxon>
        <taxon>Pentapetalae</taxon>
        <taxon>rosids</taxon>
        <taxon>fabids</taxon>
        <taxon>Fagales</taxon>
        <taxon>Fagaceae</taxon>
        <taxon>Quercus</taxon>
    </lineage>
</organism>
<keyword evidence="3 6" id="KW-0547">Nucleotide-binding</keyword>
<reference evidence="8" key="1">
    <citation type="journal article" date="2016" name="G3 (Bethesda)">
        <title>First Draft Assembly and Annotation of the Genome of a California Endemic Oak Quercus lobata Nee (Fagaceae).</title>
        <authorList>
            <person name="Sork V.L."/>
            <person name="Fitz-Gibbon S.T."/>
            <person name="Puiu D."/>
            <person name="Crepeau M."/>
            <person name="Gugger P.F."/>
            <person name="Sherman R."/>
            <person name="Stevens K."/>
            <person name="Langley C.H."/>
            <person name="Pellegrini M."/>
            <person name="Salzberg S.L."/>
        </authorList>
    </citation>
    <scope>NUCLEOTIDE SEQUENCE [LARGE SCALE GENOMIC DNA]</scope>
    <source>
        <strain evidence="8">cv. SW786</strain>
    </source>
</reference>
<comment type="function">
    <text evidence="6">Phosphorylates Ins(1,3,4,5,6)P5 at position 2 to form Ins(1,2,3,4,5,6)P6 (InsP6 or phytate).</text>
</comment>
<keyword evidence="2 6" id="KW-0808">Transferase</keyword>
<dbReference type="Proteomes" id="UP000594261">
    <property type="component" value="Chromosome 2"/>
</dbReference>
<keyword evidence="8" id="KW-1185">Reference proteome</keyword>
<evidence type="ECO:0000256" key="3">
    <source>
        <dbReference type="ARBA" id="ARBA00022741"/>
    </source>
</evidence>